<sequence>MKIIFILFLSFSLQIAYSQFSQKNEPCDETTCNEKNPEIFIFIGKKINVSSVKQPDCYTIETDPKTQTNFEILETSMDSKFKSKYKILKKISKNINFKIIDFVSYDHASRVRYDEFENVLLFVGKYCNELIHQKYQYEPVYKMKNGKWASPVCWEFDTSKRKSNKEPHKVDMAEPITVPQIQSYQKLEDVYRAPYYEIKKGKVYMRYGYYPEDLITE</sequence>
<gene>
    <name evidence="1" type="ORF">AAGV33_06855</name>
</gene>
<proteinExistence type="predicted"/>
<evidence type="ECO:0000313" key="1">
    <source>
        <dbReference type="EMBL" id="MFA9194120.1"/>
    </source>
</evidence>
<accession>A0ABV4TL37</accession>
<comment type="caution">
    <text evidence="1">The sequence shown here is derived from an EMBL/GenBank/DDBJ whole genome shotgun (WGS) entry which is preliminary data.</text>
</comment>
<evidence type="ECO:0008006" key="3">
    <source>
        <dbReference type="Google" id="ProtNLM"/>
    </source>
</evidence>
<organism evidence="1 2">
    <name type="scientific">Flavobacterium magnesitis</name>
    <dbReference type="NCBI Taxonomy" id="3138077"/>
    <lineage>
        <taxon>Bacteria</taxon>
        <taxon>Pseudomonadati</taxon>
        <taxon>Bacteroidota</taxon>
        <taxon>Flavobacteriia</taxon>
        <taxon>Flavobacteriales</taxon>
        <taxon>Flavobacteriaceae</taxon>
        <taxon>Flavobacterium</taxon>
    </lineage>
</organism>
<protein>
    <recommendedName>
        <fullName evidence="3">GLPGLI family protein</fullName>
    </recommendedName>
</protein>
<dbReference type="RefSeq" id="WP_373391222.1">
    <property type="nucleotide sequence ID" value="NZ_JBCFQJ010000007.1"/>
</dbReference>
<name>A0ABV4TL37_9FLAO</name>
<dbReference type="EMBL" id="JBCFQK010000007">
    <property type="protein sequence ID" value="MFA9194120.1"/>
    <property type="molecule type" value="Genomic_DNA"/>
</dbReference>
<evidence type="ECO:0000313" key="2">
    <source>
        <dbReference type="Proteomes" id="UP001574170"/>
    </source>
</evidence>
<keyword evidence="2" id="KW-1185">Reference proteome</keyword>
<reference evidence="1 2" key="1">
    <citation type="submission" date="2024-04" db="EMBL/GenBank/DDBJ databases">
        <title>New Clade of Flavobacterium.</title>
        <authorList>
            <person name="Matos L."/>
            <person name="Proenca D.N."/>
            <person name="Fransisco R.M."/>
            <person name="Chung A.P."/>
            <person name="Maccario L."/>
            <person name="Sorensen S.J."/>
            <person name="Morais P.V."/>
        </authorList>
    </citation>
    <scope>NUCLEOTIDE SEQUENCE [LARGE SCALE GENOMIC DNA]</scope>
    <source>
        <strain evidence="1 2">FBOR7N2.3</strain>
    </source>
</reference>
<dbReference type="Proteomes" id="UP001574170">
    <property type="component" value="Unassembled WGS sequence"/>
</dbReference>